<evidence type="ECO:0000256" key="1">
    <source>
        <dbReference type="SAM" id="Phobius"/>
    </source>
</evidence>
<evidence type="ECO:0000256" key="2">
    <source>
        <dbReference type="SAM" id="SignalP"/>
    </source>
</evidence>
<organism evidence="3 4">
    <name type="scientific">Gloeophyllum trabeum (strain ATCC 11539 / FP-39264 / Madison 617)</name>
    <name type="common">Brown rot fungus</name>
    <dbReference type="NCBI Taxonomy" id="670483"/>
    <lineage>
        <taxon>Eukaryota</taxon>
        <taxon>Fungi</taxon>
        <taxon>Dikarya</taxon>
        <taxon>Basidiomycota</taxon>
        <taxon>Agaricomycotina</taxon>
        <taxon>Agaricomycetes</taxon>
        <taxon>Gloeophyllales</taxon>
        <taxon>Gloeophyllaceae</taxon>
        <taxon>Gloeophyllum</taxon>
    </lineage>
</organism>
<dbReference type="OMA" id="DCAGCAI"/>
<proteinExistence type="predicted"/>
<name>S7QIN3_GLOTA</name>
<dbReference type="GeneID" id="19301254"/>
<keyword evidence="2" id="KW-0732">Signal</keyword>
<keyword evidence="1" id="KW-0812">Transmembrane</keyword>
<evidence type="ECO:0000313" key="4">
    <source>
        <dbReference type="Proteomes" id="UP000030669"/>
    </source>
</evidence>
<evidence type="ECO:0000313" key="3">
    <source>
        <dbReference type="EMBL" id="EPQ59188.1"/>
    </source>
</evidence>
<dbReference type="Gene3D" id="2.60.120.260">
    <property type="entry name" value="Galactose-binding domain-like"/>
    <property type="match status" value="1"/>
</dbReference>
<dbReference type="Proteomes" id="UP000030669">
    <property type="component" value="Unassembled WGS sequence"/>
</dbReference>
<feature type="chain" id="PRO_5004544460" evidence="2">
    <location>
        <begin position="29"/>
        <end position="299"/>
    </location>
</feature>
<keyword evidence="4" id="KW-1185">Reference proteome</keyword>
<dbReference type="eggNOG" id="ENOG502SP6Y">
    <property type="taxonomic scope" value="Eukaryota"/>
</dbReference>
<dbReference type="RefSeq" id="XP_007862244.1">
    <property type="nucleotide sequence ID" value="XM_007864053.1"/>
</dbReference>
<dbReference type="HOGENOM" id="CLU_816395_0_0_1"/>
<keyword evidence="1" id="KW-0472">Membrane</keyword>
<reference evidence="3 4" key="1">
    <citation type="journal article" date="2012" name="Science">
        <title>The Paleozoic origin of enzymatic lignin decomposition reconstructed from 31 fungal genomes.</title>
        <authorList>
            <person name="Floudas D."/>
            <person name="Binder M."/>
            <person name="Riley R."/>
            <person name="Barry K."/>
            <person name="Blanchette R.A."/>
            <person name="Henrissat B."/>
            <person name="Martinez A.T."/>
            <person name="Otillar R."/>
            <person name="Spatafora J.W."/>
            <person name="Yadav J.S."/>
            <person name="Aerts A."/>
            <person name="Benoit I."/>
            <person name="Boyd A."/>
            <person name="Carlson A."/>
            <person name="Copeland A."/>
            <person name="Coutinho P.M."/>
            <person name="de Vries R.P."/>
            <person name="Ferreira P."/>
            <person name="Findley K."/>
            <person name="Foster B."/>
            <person name="Gaskell J."/>
            <person name="Glotzer D."/>
            <person name="Gorecki P."/>
            <person name="Heitman J."/>
            <person name="Hesse C."/>
            <person name="Hori C."/>
            <person name="Igarashi K."/>
            <person name="Jurgens J.A."/>
            <person name="Kallen N."/>
            <person name="Kersten P."/>
            <person name="Kohler A."/>
            <person name="Kuees U."/>
            <person name="Kumar T.K.A."/>
            <person name="Kuo A."/>
            <person name="LaButti K."/>
            <person name="Larrondo L.F."/>
            <person name="Lindquist E."/>
            <person name="Ling A."/>
            <person name="Lombard V."/>
            <person name="Lucas S."/>
            <person name="Lundell T."/>
            <person name="Martin R."/>
            <person name="McLaughlin D.J."/>
            <person name="Morgenstern I."/>
            <person name="Morin E."/>
            <person name="Murat C."/>
            <person name="Nagy L.G."/>
            <person name="Nolan M."/>
            <person name="Ohm R.A."/>
            <person name="Patyshakuliyeva A."/>
            <person name="Rokas A."/>
            <person name="Ruiz-Duenas F.J."/>
            <person name="Sabat G."/>
            <person name="Salamov A."/>
            <person name="Samejima M."/>
            <person name="Schmutz J."/>
            <person name="Slot J.C."/>
            <person name="St John F."/>
            <person name="Stenlid J."/>
            <person name="Sun H."/>
            <person name="Sun S."/>
            <person name="Syed K."/>
            <person name="Tsang A."/>
            <person name="Wiebenga A."/>
            <person name="Young D."/>
            <person name="Pisabarro A."/>
            <person name="Eastwood D.C."/>
            <person name="Martin F."/>
            <person name="Cullen D."/>
            <person name="Grigoriev I.V."/>
            <person name="Hibbett D.S."/>
        </authorList>
    </citation>
    <scope>NUCLEOTIDE SEQUENCE [LARGE SCALE GENOMIC DNA]</scope>
    <source>
        <strain evidence="3 4">ATCC 11539</strain>
    </source>
</reference>
<feature type="signal peptide" evidence="2">
    <location>
        <begin position="1"/>
        <end position="28"/>
    </location>
</feature>
<dbReference type="EMBL" id="KB469297">
    <property type="protein sequence ID" value="EPQ59188.1"/>
    <property type="molecule type" value="Genomic_DNA"/>
</dbReference>
<accession>S7QIN3</accession>
<dbReference type="OrthoDB" id="2758521at2759"/>
<keyword evidence="1" id="KW-1133">Transmembrane helix</keyword>
<feature type="transmembrane region" description="Helical" evidence="1">
    <location>
        <begin position="219"/>
        <end position="242"/>
    </location>
</feature>
<dbReference type="STRING" id="670483.S7QIN3"/>
<dbReference type="KEGG" id="gtr:GLOTRDRAFT_125497"/>
<protein>
    <submittedName>
        <fullName evidence="3">Uncharacterized protein</fullName>
    </submittedName>
</protein>
<gene>
    <name evidence="3" type="ORF">GLOTRDRAFT_125497</name>
</gene>
<dbReference type="PROSITE" id="PS51257">
    <property type="entry name" value="PROKAR_LIPOPROTEIN"/>
    <property type="match status" value="1"/>
</dbReference>
<dbReference type="AlphaFoldDB" id="S7QIN3"/>
<sequence length="299" mass="32756">MVSCTTRPRWRISPLILFGFACLTLVSGGINYTIDDQYGDPFNGFYPLYTSTPEGRWSLGPECSRCDSKPQIAFAHDGTWHDSTFNNDTIQVGLDIPFNGTAIYVYCIMDNTNGDYTRFTNLSFALDNQPVGSYSHIPNYALLPFQYNVLVYGNDKLENGAHNLTVIVGGSGNSSLILFDYAVYTYEGEAAGGTSTSTPPPSASTTASIAITKPSSNDAVIIGSVLGGVLLLSATAMVVYMWHLKQSIRPASSMWRFSFVKPRHSRGHDGFSMSESRLNAGKTPYSNPFWGGAKRPWKK</sequence>